<dbReference type="InterPro" id="IPR005180">
    <property type="entry name" value="DUF302"/>
</dbReference>
<dbReference type="PANTHER" id="PTHR38342">
    <property type="entry name" value="SLR5037 PROTEIN"/>
    <property type="match status" value="1"/>
</dbReference>
<dbReference type="CDD" id="cd14797">
    <property type="entry name" value="DUF302"/>
    <property type="match status" value="1"/>
</dbReference>
<protein>
    <submittedName>
        <fullName evidence="2">DUF302 domain-containing protein</fullName>
    </submittedName>
</protein>
<reference evidence="2" key="1">
    <citation type="submission" date="2020-12" db="EMBL/GenBank/DDBJ databases">
        <title>Bacterial taxonomy.</title>
        <authorList>
            <person name="Pan X."/>
        </authorList>
    </citation>
    <scope>NUCLEOTIDE SEQUENCE</scope>
    <source>
        <strain evidence="2">M0105</strain>
    </source>
</reference>
<dbReference type="Proteomes" id="UP000655420">
    <property type="component" value="Unassembled WGS sequence"/>
</dbReference>
<accession>A0A8J7M9T7</accession>
<sequence length="139" mass="13733">MFALATGSAMAADLVRVASPHTVSETADRLVAAVEGAGAKIFLRVDHAAGAQSVGEAIPANQVVIFGNPALGTGAIKDAPGMGLDLPLRVQVVDEGGATVMIYHAPASVAADHGLAADHPVIVTMTGALGKLTASAAAE</sequence>
<name>A0A8J7M9T7_9RHOB</name>
<dbReference type="Pfam" id="PF03625">
    <property type="entry name" value="DUF302"/>
    <property type="match status" value="1"/>
</dbReference>
<feature type="domain" description="DUF302" evidence="1">
    <location>
        <begin position="45"/>
        <end position="106"/>
    </location>
</feature>
<organism evidence="2 3">
    <name type="scientific">Thermohalobaculum xanthum</name>
    <dbReference type="NCBI Taxonomy" id="2753746"/>
    <lineage>
        <taxon>Bacteria</taxon>
        <taxon>Pseudomonadati</taxon>
        <taxon>Pseudomonadota</taxon>
        <taxon>Alphaproteobacteria</taxon>
        <taxon>Rhodobacterales</taxon>
        <taxon>Paracoccaceae</taxon>
        <taxon>Thermohalobaculum</taxon>
    </lineage>
</organism>
<proteinExistence type="predicted"/>
<gene>
    <name evidence="2" type="ORF">H0I76_12890</name>
</gene>
<evidence type="ECO:0000313" key="2">
    <source>
        <dbReference type="EMBL" id="MBK0400089.1"/>
    </source>
</evidence>
<dbReference type="AlphaFoldDB" id="A0A8J7M9T7"/>
<dbReference type="Gene3D" id="3.30.310.70">
    <property type="entry name" value="TT1751-like domain"/>
    <property type="match status" value="1"/>
</dbReference>
<evidence type="ECO:0000313" key="3">
    <source>
        <dbReference type="Proteomes" id="UP000655420"/>
    </source>
</evidence>
<comment type="caution">
    <text evidence="2">The sequence shown here is derived from an EMBL/GenBank/DDBJ whole genome shotgun (WGS) entry which is preliminary data.</text>
</comment>
<dbReference type="InterPro" id="IPR035923">
    <property type="entry name" value="TT1751-like_sf"/>
</dbReference>
<evidence type="ECO:0000259" key="1">
    <source>
        <dbReference type="Pfam" id="PF03625"/>
    </source>
</evidence>
<dbReference type="PANTHER" id="PTHR38342:SF2">
    <property type="entry name" value="INNER MEMBRANE OR EXPORTED"/>
    <property type="match status" value="1"/>
</dbReference>
<keyword evidence="3" id="KW-1185">Reference proteome</keyword>
<dbReference type="EMBL" id="JAEHHL010000007">
    <property type="protein sequence ID" value="MBK0400089.1"/>
    <property type="molecule type" value="Genomic_DNA"/>
</dbReference>
<dbReference type="SUPFAM" id="SSF103247">
    <property type="entry name" value="TT1751-like"/>
    <property type="match status" value="1"/>
</dbReference>